<accession>G8TSD8</accession>
<dbReference type="InterPro" id="IPR003673">
    <property type="entry name" value="CoA-Trfase_fam_III"/>
</dbReference>
<dbReference type="Pfam" id="PF02515">
    <property type="entry name" value="CoA_transf_3"/>
    <property type="match status" value="1"/>
</dbReference>
<evidence type="ECO:0000313" key="3">
    <source>
        <dbReference type="Proteomes" id="UP000005439"/>
    </source>
</evidence>
<evidence type="ECO:0000313" key="2">
    <source>
        <dbReference type="EMBL" id="AEW05550.1"/>
    </source>
</evidence>
<dbReference type="EMBL" id="CP003179">
    <property type="protein sequence ID" value="AEW05550.1"/>
    <property type="molecule type" value="Genomic_DNA"/>
</dbReference>
<gene>
    <name evidence="2" type="ordered locus">Sulac_2060</name>
</gene>
<dbReference type="Proteomes" id="UP000005439">
    <property type="component" value="Chromosome"/>
</dbReference>
<evidence type="ECO:0000256" key="1">
    <source>
        <dbReference type="ARBA" id="ARBA00022679"/>
    </source>
</evidence>
<keyword evidence="3" id="KW-1185">Reference proteome</keyword>
<reference evidence="2 3" key="2">
    <citation type="journal article" date="2012" name="Stand. Genomic Sci.">
        <title>Complete genome sequence of the moderately thermophilic mineral-sulfide-oxidizing firmicute Sulfobacillus acidophilus type strain (NAL(T)).</title>
        <authorList>
            <person name="Anderson I."/>
            <person name="Chertkov O."/>
            <person name="Chen A."/>
            <person name="Saunders E."/>
            <person name="Lapidus A."/>
            <person name="Nolan M."/>
            <person name="Lucas S."/>
            <person name="Hammon N."/>
            <person name="Deshpande S."/>
            <person name="Cheng J.F."/>
            <person name="Han C."/>
            <person name="Tapia R."/>
            <person name="Goodwin L.A."/>
            <person name="Pitluck S."/>
            <person name="Liolios K."/>
            <person name="Pagani I."/>
            <person name="Ivanova N."/>
            <person name="Mikhailova N."/>
            <person name="Pati A."/>
            <person name="Palaniappan K."/>
            <person name="Land M."/>
            <person name="Pan C."/>
            <person name="Rohde M."/>
            <person name="Pukall R."/>
            <person name="Goker M."/>
            <person name="Detter J.C."/>
            <person name="Woyke T."/>
            <person name="Bristow J."/>
            <person name="Eisen J.A."/>
            <person name="Markowitz V."/>
            <person name="Hugenholtz P."/>
            <person name="Kyrpides N.C."/>
            <person name="Klenk H.P."/>
            <person name="Mavromatis K."/>
        </authorList>
    </citation>
    <scope>NUCLEOTIDE SEQUENCE [LARGE SCALE GENOMIC DNA]</scope>
    <source>
        <strain evidence="3">ATCC 700253 / DSM 10332 / NAL</strain>
    </source>
</reference>
<dbReference type="HOGENOM" id="CLU_033975_0_0_9"/>
<dbReference type="InterPro" id="IPR023606">
    <property type="entry name" value="CoA-Trfase_III_dom_1_sf"/>
</dbReference>
<name>G8TSD8_SULAD</name>
<dbReference type="InterPro" id="IPR050483">
    <property type="entry name" value="CoA-transferase_III_domain"/>
</dbReference>
<dbReference type="KEGG" id="sap:Sulac_2060"/>
<dbReference type="Gene3D" id="3.30.1540.10">
    <property type="entry name" value="formyl-coa transferase, domain 3"/>
    <property type="match status" value="1"/>
</dbReference>
<organism evidence="2 3">
    <name type="scientific">Sulfobacillus acidophilus (strain ATCC 700253 / DSM 10332 / NAL)</name>
    <dbReference type="NCBI Taxonomy" id="679936"/>
    <lineage>
        <taxon>Bacteria</taxon>
        <taxon>Bacillati</taxon>
        <taxon>Bacillota</taxon>
        <taxon>Clostridia</taxon>
        <taxon>Eubacteriales</taxon>
        <taxon>Clostridiales Family XVII. Incertae Sedis</taxon>
        <taxon>Sulfobacillus</taxon>
    </lineage>
</organism>
<protein>
    <submittedName>
        <fullName evidence="2">Formyl-CoA transferase</fullName>
        <ecNumber evidence="2">2.8.3.16</ecNumber>
    </submittedName>
</protein>
<dbReference type="PANTHER" id="PTHR48207">
    <property type="entry name" value="SUCCINATE--HYDROXYMETHYLGLUTARATE COA-TRANSFERASE"/>
    <property type="match status" value="1"/>
</dbReference>
<keyword evidence="1 2" id="KW-0808">Transferase</keyword>
<proteinExistence type="predicted"/>
<dbReference type="GO" id="GO:0033608">
    <property type="term" value="F:formyl-CoA transferase activity"/>
    <property type="evidence" value="ECO:0007669"/>
    <property type="project" value="UniProtKB-EC"/>
</dbReference>
<dbReference type="PATRIC" id="fig|679936.5.peg.2125"/>
<dbReference type="SUPFAM" id="SSF89796">
    <property type="entry name" value="CoA-transferase family III (CaiB/BaiF)"/>
    <property type="match status" value="1"/>
</dbReference>
<sequence>MTQPKGPLAGIKVLDLSRVMAGPYATMALGELGAEVLKVERPGGGDDTRQWGPPFVAGESTYFLSANRNKESIVLDLENPRHRAYVRERALTWADVVVENFRPGTLEKWGLGLDALREANPRLITASVRGYPPGDDRPGYDFVMQAGSGLMAITGPVAGEPSKVGVPIVDLVAGLFLLSGIEAALWARSQTGQGQHVSVSLWEAGLAILSNVAQSTLATGQPPARLGNAHPQLAPYQTVRVADGQIALAVGNDRQFQALVAAMGHPEWAADARFQTNPERVRHRRELIDLLESVLLTRSRESWLALFEAAGVPAGPVRTVPEALAFDRDRGYGSVVSVHHPTVGSLPVIRLPWHFSMTPSAVHRAPPTYPEQKGDHE</sequence>
<dbReference type="Gene3D" id="3.40.50.10540">
    <property type="entry name" value="Crotonobetainyl-coa:carnitine coa-transferase, domain 1"/>
    <property type="match status" value="1"/>
</dbReference>
<reference evidence="3" key="1">
    <citation type="submission" date="2011-12" db="EMBL/GenBank/DDBJ databases">
        <title>The complete genome of chromosome of Sulfobacillus acidophilus DSM 10332.</title>
        <authorList>
            <person name="Lucas S."/>
            <person name="Han J."/>
            <person name="Lapidus A."/>
            <person name="Bruce D."/>
            <person name="Goodwin L."/>
            <person name="Pitluck S."/>
            <person name="Peters L."/>
            <person name="Kyrpides N."/>
            <person name="Mavromatis K."/>
            <person name="Ivanova N."/>
            <person name="Mikhailova N."/>
            <person name="Chertkov O."/>
            <person name="Saunders E."/>
            <person name="Detter J.C."/>
            <person name="Tapia R."/>
            <person name="Han C."/>
            <person name="Land M."/>
            <person name="Hauser L."/>
            <person name="Markowitz V."/>
            <person name="Cheng J.-F."/>
            <person name="Hugenholtz P."/>
            <person name="Woyke T."/>
            <person name="Wu D."/>
            <person name="Pukall R."/>
            <person name="Gehrich-Schroeter G."/>
            <person name="Schneider S."/>
            <person name="Klenk H.-P."/>
            <person name="Eisen J.A."/>
        </authorList>
    </citation>
    <scope>NUCLEOTIDE SEQUENCE [LARGE SCALE GENOMIC DNA]</scope>
    <source>
        <strain evidence="3">ATCC 700253 / DSM 10332 / NAL</strain>
    </source>
</reference>
<dbReference type="AlphaFoldDB" id="G8TSD8"/>
<dbReference type="STRING" id="679936.Sulac_2060"/>
<dbReference type="InterPro" id="IPR044855">
    <property type="entry name" value="CoA-Trfase_III_dom3_sf"/>
</dbReference>
<dbReference type="PANTHER" id="PTHR48207:SF3">
    <property type="entry name" value="SUCCINATE--HYDROXYMETHYLGLUTARATE COA-TRANSFERASE"/>
    <property type="match status" value="1"/>
</dbReference>
<dbReference type="EC" id="2.8.3.16" evidence="2"/>